<evidence type="ECO:0000256" key="1">
    <source>
        <dbReference type="ARBA" id="ARBA00006484"/>
    </source>
</evidence>
<keyword evidence="4" id="KW-1185">Reference proteome</keyword>
<dbReference type="PRINTS" id="PR00081">
    <property type="entry name" value="GDHRDH"/>
</dbReference>
<sequence length="230" mass="23159">MVLGGSSGIGFAVAELARDEGANVVLTARDPGRLRAAAERIGAVGSAAFDVSAHGELVAFFDQIGAVDHVFVAAGGPYYAPLADIDLDAATQSVAGAVGTMLDLARIVPPKLGRGGSLTFMSGTGPRRPAPGASVIAAMAAATTAAAANLALEIAPARINLIAAGFVDTELSARLLGDALQDRRQELRSTLPIGRVVEPGDVAALAVHLMVNTAITGAVFDIDGGQKLLP</sequence>
<reference evidence="3" key="2">
    <citation type="submission" date="2020-09" db="EMBL/GenBank/DDBJ databases">
        <authorList>
            <person name="Sun Q."/>
            <person name="Zhou Y."/>
        </authorList>
    </citation>
    <scope>NUCLEOTIDE SEQUENCE</scope>
    <source>
        <strain evidence="3">CGMCC 1.12813</strain>
    </source>
</reference>
<dbReference type="PANTHER" id="PTHR43477">
    <property type="entry name" value="DIHYDROANTICAPSIN 7-DEHYDROGENASE"/>
    <property type="match status" value="1"/>
</dbReference>
<dbReference type="EMBL" id="BMGB01000001">
    <property type="protein sequence ID" value="GGA90955.1"/>
    <property type="molecule type" value="Genomic_DNA"/>
</dbReference>
<dbReference type="AlphaFoldDB" id="A0A916SCW3"/>
<dbReference type="InterPro" id="IPR036291">
    <property type="entry name" value="NAD(P)-bd_dom_sf"/>
</dbReference>
<gene>
    <name evidence="3" type="ORF">GCM10010979_02030</name>
</gene>
<dbReference type="Gene3D" id="3.40.50.720">
    <property type="entry name" value="NAD(P)-binding Rossmann-like Domain"/>
    <property type="match status" value="1"/>
</dbReference>
<comment type="caution">
    <text evidence="3">The sequence shown here is derived from an EMBL/GenBank/DDBJ whole genome shotgun (WGS) entry which is preliminary data.</text>
</comment>
<evidence type="ECO:0000313" key="3">
    <source>
        <dbReference type="EMBL" id="GGA90955.1"/>
    </source>
</evidence>
<evidence type="ECO:0000313" key="4">
    <source>
        <dbReference type="Proteomes" id="UP000606922"/>
    </source>
</evidence>
<dbReference type="InterPro" id="IPR051122">
    <property type="entry name" value="SDR_DHRS6-like"/>
</dbReference>
<organism evidence="3 4">
    <name type="scientific">Conyzicola nivalis</name>
    <dbReference type="NCBI Taxonomy" id="1477021"/>
    <lineage>
        <taxon>Bacteria</taxon>
        <taxon>Bacillati</taxon>
        <taxon>Actinomycetota</taxon>
        <taxon>Actinomycetes</taxon>
        <taxon>Micrococcales</taxon>
        <taxon>Microbacteriaceae</taxon>
        <taxon>Conyzicola</taxon>
    </lineage>
</organism>
<name>A0A916SCW3_9MICO</name>
<dbReference type="GO" id="GO:0016491">
    <property type="term" value="F:oxidoreductase activity"/>
    <property type="evidence" value="ECO:0007669"/>
    <property type="project" value="UniProtKB-KW"/>
</dbReference>
<accession>A0A916SCW3</accession>
<dbReference type="InterPro" id="IPR002347">
    <property type="entry name" value="SDR_fam"/>
</dbReference>
<proteinExistence type="inferred from homology"/>
<reference evidence="3" key="1">
    <citation type="journal article" date="2014" name="Int. J. Syst. Evol. Microbiol.">
        <title>Complete genome sequence of Corynebacterium casei LMG S-19264T (=DSM 44701T), isolated from a smear-ripened cheese.</title>
        <authorList>
            <consortium name="US DOE Joint Genome Institute (JGI-PGF)"/>
            <person name="Walter F."/>
            <person name="Albersmeier A."/>
            <person name="Kalinowski J."/>
            <person name="Ruckert C."/>
        </authorList>
    </citation>
    <scope>NUCLEOTIDE SEQUENCE</scope>
    <source>
        <strain evidence="3">CGMCC 1.12813</strain>
    </source>
</reference>
<dbReference type="SUPFAM" id="SSF51735">
    <property type="entry name" value="NAD(P)-binding Rossmann-fold domains"/>
    <property type="match status" value="1"/>
</dbReference>
<protein>
    <submittedName>
        <fullName evidence="3">Short-chain dehydrogenase</fullName>
    </submittedName>
</protein>
<evidence type="ECO:0000256" key="2">
    <source>
        <dbReference type="ARBA" id="ARBA00023002"/>
    </source>
</evidence>
<comment type="similarity">
    <text evidence="1">Belongs to the short-chain dehydrogenases/reductases (SDR) family.</text>
</comment>
<keyword evidence="2" id="KW-0560">Oxidoreductase</keyword>
<dbReference type="CDD" id="cd05233">
    <property type="entry name" value="SDR_c"/>
    <property type="match status" value="1"/>
</dbReference>
<dbReference type="Proteomes" id="UP000606922">
    <property type="component" value="Unassembled WGS sequence"/>
</dbReference>
<dbReference type="Pfam" id="PF13561">
    <property type="entry name" value="adh_short_C2"/>
    <property type="match status" value="1"/>
</dbReference>
<dbReference type="PANTHER" id="PTHR43477:SF1">
    <property type="entry name" value="DIHYDROANTICAPSIN 7-DEHYDROGENASE"/>
    <property type="match status" value="1"/>
</dbReference>